<organism evidence="2 3">
    <name type="scientific">Roseburia intestinalis</name>
    <dbReference type="NCBI Taxonomy" id="166486"/>
    <lineage>
        <taxon>Bacteria</taxon>
        <taxon>Bacillati</taxon>
        <taxon>Bacillota</taxon>
        <taxon>Clostridia</taxon>
        <taxon>Lachnospirales</taxon>
        <taxon>Lachnospiraceae</taxon>
        <taxon>Roseburia</taxon>
    </lineage>
</organism>
<dbReference type="EMBL" id="QRQN01000013">
    <property type="protein sequence ID" value="RHN07202.1"/>
    <property type="molecule type" value="Genomic_DNA"/>
</dbReference>
<dbReference type="AlphaFoldDB" id="A0A3R6K7N1"/>
<name>A0A3R6K7N1_9FIRM</name>
<protein>
    <recommendedName>
        <fullName evidence="4">DUF1492 domain-containing protein</fullName>
    </recommendedName>
</protein>
<gene>
    <name evidence="2" type="ORF">DWZ31_11535</name>
</gene>
<proteinExistence type="predicted"/>
<feature type="region of interest" description="Disordered" evidence="1">
    <location>
        <begin position="43"/>
        <end position="64"/>
    </location>
</feature>
<comment type="caution">
    <text evidence="2">The sequence shown here is derived from an EMBL/GenBank/DDBJ whole genome shotgun (WGS) entry which is preliminary data.</text>
</comment>
<sequence>MHKRLYAVQEAEVQKDIKRKLERYRKLMEMAKELQKQADELENRAEAVGSKRITDMPRGGNHMTTEDLIVKKADIEKRRDIFLRRAADEKRIVQQYIDTVESPKHNRLLCGIYLEDLSVNEIAEKEGYSVRQEWRIYKEAHEMVNID</sequence>
<evidence type="ECO:0008006" key="4">
    <source>
        <dbReference type="Google" id="ProtNLM"/>
    </source>
</evidence>
<evidence type="ECO:0000256" key="1">
    <source>
        <dbReference type="SAM" id="MobiDB-lite"/>
    </source>
</evidence>
<evidence type="ECO:0000313" key="2">
    <source>
        <dbReference type="EMBL" id="RHN07202.1"/>
    </source>
</evidence>
<evidence type="ECO:0000313" key="3">
    <source>
        <dbReference type="Proteomes" id="UP000283586"/>
    </source>
</evidence>
<dbReference type="Proteomes" id="UP000283586">
    <property type="component" value="Unassembled WGS sequence"/>
</dbReference>
<reference evidence="2 3" key="1">
    <citation type="submission" date="2018-08" db="EMBL/GenBank/DDBJ databases">
        <title>A genome reference for cultivated species of the human gut microbiota.</title>
        <authorList>
            <person name="Zou Y."/>
            <person name="Xue W."/>
            <person name="Luo G."/>
        </authorList>
    </citation>
    <scope>NUCLEOTIDE SEQUENCE [LARGE SCALE GENOMIC DNA]</scope>
    <source>
        <strain evidence="2 3">AF31-21AC</strain>
    </source>
</reference>
<accession>A0A3R6K7N1</accession>